<dbReference type="GO" id="GO:0009705">
    <property type="term" value="C:plant-type vacuole membrane"/>
    <property type="evidence" value="ECO:0007669"/>
    <property type="project" value="TreeGrafter"/>
</dbReference>
<dbReference type="PANTHER" id="PTHR31503:SF37">
    <property type="entry name" value="VACUOLAR CATION_PROTON EXCHANGER 1B"/>
    <property type="match status" value="1"/>
</dbReference>
<evidence type="ECO:0000256" key="4">
    <source>
        <dbReference type="ARBA" id="ARBA00022449"/>
    </source>
</evidence>
<keyword evidence="8 13" id="KW-0106">Calcium</keyword>
<gene>
    <name evidence="15" type="ORF">E2562_036805</name>
</gene>
<name>A0A6G1ETE2_9ORYZ</name>
<evidence type="ECO:0000256" key="5">
    <source>
        <dbReference type="ARBA" id="ARBA00022554"/>
    </source>
</evidence>
<comment type="similarity">
    <text evidence="2">Belongs to the Ca(2+):cation antiporter (CaCA) (TC 2.A.19) family. Cation/proton exchanger (CAX) subfamily.</text>
</comment>
<keyword evidence="3 13" id="KW-0813">Transport</keyword>
<feature type="transmembrane region" description="Helical" evidence="13">
    <location>
        <begin position="158"/>
        <end position="179"/>
    </location>
</feature>
<comment type="caution">
    <text evidence="13">Lacks conserved residue(s) required for the propagation of feature annotation.</text>
</comment>
<evidence type="ECO:0000256" key="10">
    <source>
        <dbReference type="ARBA" id="ARBA00023065"/>
    </source>
</evidence>
<evidence type="ECO:0000313" key="16">
    <source>
        <dbReference type="Proteomes" id="UP000479710"/>
    </source>
</evidence>
<keyword evidence="5 13" id="KW-0926">Vacuole</keyword>
<keyword evidence="6 13" id="KW-0109">Calcium transport</keyword>
<proteinExistence type="inferred from homology"/>
<dbReference type="NCBIfam" id="TIGR00846">
    <property type="entry name" value="caca2"/>
    <property type="match status" value="1"/>
</dbReference>
<keyword evidence="10 13" id="KW-0406">Ion transport</keyword>
<keyword evidence="9 13" id="KW-1133">Transmembrane helix</keyword>
<dbReference type="InterPro" id="IPR044880">
    <property type="entry name" value="NCX_ion-bd_dom_sf"/>
</dbReference>
<evidence type="ECO:0000256" key="8">
    <source>
        <dbReference type="ARBA" id="ARBA00022837"/>
    </source>
</evidence>
<dbReference type="InterPro" id="IPR004837">
    <property type="entry name" value="NaCa_Exmemb"/>
</dbReference>
<dbReference type="PANTHER" id="PTHR31503">
    <property type="entry name" value="VACUOLAR CALCIUM ION TRANSPORTER"/>
    <property type="match status" value="1"/>
</dbReference>
<comment type="function">
    <text evidence="12 13">Vacuolar cation/proton exchanger (CAX). Translocates Ca(2+) and other metal ions into vacuoles using the proton gradient formed by H(+)-ATPase and H(+)-pyrophosphatase.</text>
</comment>
<accession>A0A6G1ETE2</accession>
<dbReference type="Gene3D" id="1.20.1420.30">
    <property type="entry name" value="NCX, central ion-binding region"/>
    <property type="match status" value="1"/>
</dbReference>
<dbReference type="GO" id="GO:0015369">
    <property type="term" value="F:calcium:proton antiporter activity"/>
    <property type="evidence" value="ECO:0007669"/>
    <property type="project" value="UniProtKB-UniRule"/>
</dbReference>
<feature type="domain" description="Sodium/calcium exchanger membrane region" evidence="14">
    <location>
        <begin position="93"/>
        <end position="254"/>
    </location>
</feature>
<dbReference type="Proteomes" id="UP000479710">
    <property type="component" value="Unassembled WGS sequence"/>
</dbReference>
<comment type="caution">
    <text evidence="15">The sequence shown here is derived from an EMBL/GenBank/DDBJ whole genome shotgun (WGS) entry which is preliminary data.</text>
</comment>
<evidence type="ECO:0000259" key="14">
    <source>
        <dbReference type="Pfam" id="PF01699"/>
    </source>
</evidence>
<evidence type="ECO:0000256" key="11">
    <source>
        <dbReference type="ARBA" id="ARBA00023136"/>
    </source>
</evidence>
<dbReference type="NCBIfam" id="TIGR00378">
    <property type="entry name" value="cax"/>
    <property type="match status" value="1"/>
</dbReference>
<dbReference type="AlphaFoldDB" id="A0A6G1ETE2"/>
<feature type="transmembrane region" description="Helical" evidence="13">
    <location>
        <begin position="199"/>
        <end position="217"/>
    </location>
</feature>
<protein>
    <recommendedName>
        <fullName evidence="13">Vacuolar cation/proton exchanger</fullName>
    </recommendedName>
</protein>
<feature type="domain" description="Sodium/calcium exchanger membrane region" evidence="14">
    <location>
        <begin position="287"/>
        <end position="428"/>
    </location>
</feature>
<keyword evidence="11 13" id="KW-0472">Membrane</keyword>
<evidence type="ECO:0000256" key="3">
    <source>
        <dbReference type="ARBA" id="ARBA00022448"/>
    </source>
</evidence>
<feature type="transmembrane region" description="Helical" evidence="13">
    <location>
        <begin position="287"/>
        <end position="306"/>
    </location>
</feature>
<feature type="transmembrane region" description="Helical" evidence="13">
    <location>
        <begin position="229"/>
        <end position="252"/>
    </location>
</feature>
<evidence type="ECO:0000256" key="13">
    <source>
        <dbReference type="RuleBase" id="RU365028"/>
    </source>
</evidence>
<feature type="transmembrane region" description="Helical" evidence="13">
    <location>
        <begin position="117"/>
        <end position="146"/>
    </location>
</feature>
<evidence type="ECO:0000256" key="1">
    <source>
        <dbReference type="ARBA" id="ARBA00004128"/>
    </source>
</evidence>
<dbReference type="Pfam" id="PF01699">
    <property type="entry name" value="Na_Ca_ex"/>
    <property type="match status" value="2"/>
</dbReference>
<organism evidence="15 16">
    <name type="scientific">Oryza meyeriana var. granulata</name>
    <dbReference type="NCBI Taxonomy" id="110450"/>
    <lineage>
        <taxon>Eukaryota</taxon>
        <taxon>Viridiplantae</taxon>
        <taxon>Streptophyta</taxon>
        <taxon>Embryophyta</taxon>
        <taxon>Tracheophyta</taxon>
        <taxon>Spermatophyta</taxon>
        <taxon>Magnoliopsida</taxon>
        <taxon>Liliopsida</taxon>
        <taxon>Poales</taxon>
        <taxon>Poaceae</taxon>
        <taxon>BOP clade</taxon>
        <taxon>Oryzoideae</taxon>
        <taxon>Oryzeae</taxon>
        <taxon>Oryzinae</taxon>
        <taxon>Oryza</taxon>
        <taxon>Oryza meyeriana</taxon>
    </lineage>
</organism>
<reference evidence="15 16" key="1">
    <citation type="submission" date="2019-11" db="EMBL/GenBank/DDBJ databases">
        <title>Whole genome sequence of Oryza granulata.</title>
        <authorList>
            <person name="Li W."/>
        </authorList>
    </citation>
    <scope>NUCLEOTIDE SEQUENCE [LARGE SCALE GENOMIC DNA]</scope>
    <source>
        <strain evidence="16">cv. Menghai</strain>
        <tissue evidence="15">Leaf</tissue>
    </source>
</reference>
<evidence type="ECO:0000256" key="2">
    <source>
        <dbReference type="ARBA" id="ARBA00008248"/>
    </source>
</evidence>
<evidence type="ECO:0000256" key="12">
    <source>
        <dbReference type="ARBA" id="ARBA00025327"/>
    </source>
</evidence>
<dbReference type="GO" id="GO:0006874">
    <property type="term" value="P:intracellular calcium ion homeostasis"/>
    <property type="evidence" value="ECO:0007669"/>
    <property type="project" value="TreeGrafter"/>
</dbReference>
<feature type="transmembrane region" description="Helical" evidence="13">
    <location>
        <begin position="318"/>
        <end position="345"/>
    </location>
</feature>
<dbReference type="InterPro" id="IPR004713">
    <property type="entry name" value="CaH_exchang"/>
</dbReference>
<feature type="transmembrane region" description="Helical" evidence="13">
    <location>
        <begin position="72"/>
        <end position="97"/>
    </location>
</feature>
<evidence type="ECO:0000256" key="7">
    <source>
        <dbReference type="ARBA" id="ARBA00022692"/>
    </source>
</evidence>
<keyword evidence="16" id="KW-1185">Reference proteome</keyword>
<dbReference type="FunFam" id="1.20.1420.30:FF:000008">
    <property type="entry name" value="Vacuolar cation/proton exchanger"/>
    <property type="match status" value="1"/>
</dbReference>
<dbReference type="InterPro" id="IPR004798">
    <property type="entry name" value="CAX-like"/>
</dbReference>
<evidence type="ECO:0000256" key="6">
    <source>
        <dbReference type="ARBA" id="ARBA00022568"/>
    </source>
</evidence>
<evidence type="ECO:0000256" key="9">
    <source>
        <dbReference type="ARBA" id="ARBA00022989"/>
    </source>
</evidence>
<dbReference type="EMBL" id="SPHZ02000003">
    <property type="protein sequence ID" value="KAF0927887.1"/>
    <property type="molecule type" value="Genomic_DNA"/>
</dbReference>
<keyword evidence="4 13" id="KW-0050">Antiport</keyword>
<feature type="transmembrane region" description="Helical" evidence="13">
    <location>
        <begin position="351"/>
        <end position="376"/>
    </location>
</feature>
<feature type="transmembrane region" description="Helical" evidence="13">
    <location>
        <begin position="412"/>
        <end position="432"/>
    </location>
</feature>
<sequence length="459" mass="49634">MPLPPMMESSPTMAKEMVVRHHLLPGPRRTAHNMSSSSLRKRSDASLVQKVPCTALRALLANLNEVLLGTKLFLLFPAVLLAVAATFLHFGQVWVFVLSLIGLVPLAERLSFLTEQIAFYTGPTVGGLLNATFGNVTEVIIALFALRDGKIQVVKCSLLGSILSNLLLVLGTSLFLGGVANLGAGQPYDRKQADVNTGLLILGVLCHWLPLMLRYAVISGEHAVVSGDYAALDLSRACSIVMLLAYLAYLFFQLKTHRQIFEPQEVEEDDDDLVVSEDEPVLRFSSAMIWLALMTLVTALLSEYVVSTIEAASESWELSVSFISIILLPIVGNAAEHAGAVIFALKNKLDITLGVSLGSATQISMFVVPLSVVVAWTMGIPMDLDFNLLETGSLFLAILVTAFTLQEGESHYLKGLLLLLCYAVIGVCFFVIRRRADDNNDGVHLDVGVASSSTNTDAS</sequence>
<dbReference type="OrthoDB" id="1699231at2759"/>
<comment type="subcellular location">
    <subcellularLocation>
        <location evidence="1">Vacuole membrane</location>
        <topology evidence="1">Multi-pass membrane protein</topology>
    </subcellularLocation>
</comment>
<keyword evidence="7 13" id="KW-0812">Transmembrane</keyword>
<feature type="transmembrane region" description="Helical" evidence="13">
    <location>
        <begin position="388"/>
        <end position="406"/>
    </location>
</feature>
<evidence type="ECO:0000313" key="15">
    <source>
        <dbReference type="EMBL" id="KAF0927887.1"/>
    </source>
</evidence>